<protein>
    <submittedName>
        <fullName evidence="5">Aryl-alcohol dehydrogenase AAD14</fullName>
    </submittedName>
</protein>
<organism evidence="5 6">
    <name type="scientific">Passalora fulva</name>
    <name type="common">Tomato leaf mold</name>
    <name type="synonym">Cladosporium fulvum</name>
    <dbReference type="NCBI Taxonomy" id="5499"/>
    <lineage>
        <taxon>Eukaryota</taxon>
        <taxon>Fungi</taxon>
        <taxon>Dikarya</taxon>
        <taxon>Ascomycota</taxon>
        <taxon>Pezizomycotina</taxon>
        <taxon>Dothideomycetes</taxon>
        <taxon>Dothideomycetidae</taxon>
        <taxon>Mycosphaerellales</taxon>
        <taxon>Mycosphaerellaceae</taxon>
        <taxon>Fulvia</taxon>
    </lineage>
</organism>
<reference evidence="5" key="1">
    <citation type="submission" date="2021-12" db="EMBL/GenBank/DDBJ databases">
        <authorList>
            <person name="Zaccaron A."/>
            <person name="Stergiopoulos I."/>
        </authorList>
    </citation>
    <scope>NUCLEOTIDE SEQUENCE</scope>
    <source>
        <strain evidence="5">Race5_Kim</strain>
    </source>
</reference>
<name>A0A9Q8UT04_PASFU</name>
<dbReference type="InterPro" id="IPR023210">
    <property type="entry name" value="NADP_OxRdtase_dom"/>
</dbReference>
<dbReference type="InterPro" id="IPR050523">
    <property type="entry name" value="AKR_Detox_Biosynth"/>
</dbReference>
<dbReference type="SUPFAM" id="SSF51430">
    <property type="entry name" value="NAD(P)-linked oxidoreductase"/>
    <property type="match status" value="1"/>
</dbReference>
<feature type="region of interest" description="Disordered" evidence="3">
    <location>
        <begin position="1"/>
        <end position="28"/>
    </location>
</feature>
<gene>
    <name evidence="5" type="ORF">CLAFUR5_11401</name>
</gene>
<feature type="domain" description="NADP-dependent oxidoreductase" evidence="4">
    <location>
        <begin position="49"/>
        <end position="351"/>
    </location>
</feature>
<evidence type="ECO:0000313" key="6">
    <source>
        <dbReference type="Proteomes" id="UP000756132"/>
    </source>
</evidence>
<feature type="compositionally biased region" description="Basic and acidic residues" evidence="3">
    <location>
        <begin position="265"/>
        <end position="283"/>
    </location>
</feature>
<dbReference type="PANTHER" id="PTHR43364:SF2">
    <property type="entry name" value="ARYL-ALCOHOL DEHYDROGENASE AAD10-RELATED"/>
    <property type="match status" value="1"/>
</dbReference>
<dbReference type="Gene3D" id="3.20.20.100">
    <property type="entry name" value="NADP-dependent oxidoreductase domain"/>
    <property type="match status" value="1"/>
</dbReference>
<dbReference type="AlphaFoldDB" id="A0A9Q8UT04"/>
<accession>A0A9Q8UT04</accession>
<dbReference type="KEGG" id="ffu:CLAFUR5_11401"/>
<keyword evidence="1" id="KW-0560">Oxidoreductase</keyword>
<dbReference type="InterPro" id="IPR036812">
    <property type="entry name" value="NAD(P)_OxRdtase_dom_sf"/>
</dbReference>
<dbReference type="Pfam" id="PF00248">
    <property type="entry name" value="Aldo_ket_red"/>
    <property type="match status" value="1"/>
</dbReference>
<feature type="region of interest" description="Disordered" evidence="3">
    <location>
        <begin position="262"/>
        <end position="283"/>
    </location>
</feature>
<keyword evidence="6" id="KW-1185">Reference proteome</keyword>
<reference evidence="5" key="2">
    <citation type="journal article" date="2022" name="Microb. Genom.">
        <title>A chromosome-scale genome assembly of the tomato pathogen Cladosporium fulvum reveals a compartmentalized genome architecture and the presence of a dispensable chromosome.</title>
        <authorList>
            <person name="Zaccaron A.Z."/>
            <person name="Chen L.H."/>
            <person name="Samaras A."/>
            <person name="Stergiopoulos I."/>
        </authorList>
    </citation>
    <scope>NUCLEOTIDE SEQUENCE</scope>
    <source>
        <strain evidence="5">Race5_Kim</strain>
    </source>
</reference>
<dbReference type="GeneID" id="71991279"/>
<dbReference type="GO" id="GO:0016491">
    <property type="term" value="F:oxidoreductase activity"/>
    <property type="evidence" value="ECO:0007669"/>
    <property type="project" value="UniProtKB-KW"/>
</dbReference>
<evidence type="ECO:0000259" key="4">
    <source>
        <dbReference type="Pfam" id="PF00248"/>
    </source>
</evidence>
<dbReference type="Proteomes" id="UP000756132">
    <property type="component" value="Chromosome 8"/>
</dbReference>
<evidence type="ECO:0000256" key="2">
    <source>
        <dbReference type="ARBA" id="ARBA00038157"/>
    </source>
</evidence>
<dbReference type="PANTHER" id="PTHR43364">
    <property type="entry name" value="NADH-SPECIFIC METHYLGLYOXAL REDUCTASE-RELATED"/>
    <property type="match status" value="1"/>
</dbReference>
<dbReference type="RefSeq" id="XP_047765678.1">
    <property type="nucleotide sequence ID" value="XM_047910549.1"/>
</dbReference>
<proteinExistence type="inferred from homology"/>
<dbReference type="OrthoDB" id="48988at2759"/>
<evidence type="ECO:0000256" key="3">
    <source>
        <dbReference type="SAM" id="MobiDB-lite"/>
    </source>
</evidence>
<evidence type="ECO:0000313" key="5">
    <source>
        <dbReference type="EMBL" id="UJO21312.1"/>
    </source>
</evidence>
<dbReference type="EMBL" id="CP090170">
    <property type="protein sequence ID" value="UJO21312.1"/>
    <property type="molecule type" value="Genomic_DNA"/>
</dbReference>
<evidence type="ECO:0000256" key="1">
    <source>
        <dbReference type="ARBA" id="ARBA00023002"/>
    </source>
</evidence>
<sequence length="395" mass="43859">MTATKVQNGDKPAHAVNTSSPWLQPPPQPATGLGEYRLLAPKAAVWVSPLQLGGMAFGDTWTHIAGKTTKEDVFKLLDAYVEAGGNFLDTANVYQNEQSETWIGEWLQLRGTRNRMVISTKYSAPYTKDRDEPGARISYLGNGKRSLHLSVRDSLQRLKCDWIDILYVHWWDYSTSIEEVVDSVHALVQSGKVLYLGVSNTPAWIVSAANTYARDHGKTQFSVYQGQWNLMARDMEREILPMCRQFGMAVVPYDAMAGGRVRSKKQLDNGDHQATGKEMSEHERKVSEALCEVAKEHNIESPTAIALAWLLHKQPYVFPLIGTRNIHHMLDNAQALQVKLTADQMQYIESFAAFEPGYPAGAFGPDPHIDGSAAIMTKSAAHTKWVKFAGAIGNA</sequence>
<comment type="similarity">
    <text evidence="2">Belongs to the aldo/keto reductase family. Aldo/keto reductase 2 subfamily.</text>
</comment>